<evidence type="ECO:0000313" key="6">
    <source>
        <dbReference type="EMBL" id="KAJ3645929.1"/>
    </source>
</evidence>
<reference evidence="6" key="1">
    <citation type="journal article" date="2023" name="G3 (Bethesda)">
        <title>Whole genome assemblies of Zophobas morio and Tenebrio molitor.</title>
        <authorList>
            <person name="Kaur S."/>
            <person name="Stinson S.A."/>
            <person name="diCenzo G.C."/>
        </authorList>
    </citation>
    <scope>NUCLEOTIDE SEQUENCE</scope>
    <source>
        <strain evidence="6">QUZm001</strain>
    </source>
</reference>
<dbReference type="SMART" id="SM00636">
    <property type="entry name" value="Glyco_18"/>
    <property type="match status" value="1"/>
</dbReference>
<feature type="domain" description="Chitin-binding type-2" evidence="4">
    <location>
        <begin position="2285"/>
        <end position="2346"/>
    </location>
</feature>
<evidence type="ECO:0000313" key="7">
    <source>
        <dbReference type="Proteomes" id="UP001168821"/>
    </source>
</evidence>
<dbReference type="GO" id="GO:0006032">
    <property type="term" value="P:chitin catabolic process"/>
    <property type="evidence" value="ECO:0007669"/>
    <property type="project" value="TreeGrafter"/>
</dbReference>
<dbReference type="PROSITE" id="PS50940">
    <property type="entry name" value="CHIT_BIND_II"/>
    <property type="match status" value="3"/>
</dbReference>
<dbReference type="SUPFAM" id="SSF57625">
    <property type="entry name" value="Invertebrate chitin-binding proteins"/>
    <property type="match status" value="3"/>
</dbReference>
<sequence>MNFLSAIFFIFAVANVLASDCPAKKTTSKLICYYSKLAHVDSCKCSHVILPADADVKSIDRIRGLIKGVKILITVNEFNQGLVNILKSSKVDGIEINLKKLDSKNDISDFISTVRSKLGSDLYIVLSVPAISETLAKYYDFKTLSKNADLFILQTAFLGASKNVTFHPSRLSGLWDMQNTDSVVDLVSGLGAPLSKLVITSPVQAFKFKLQSEKHTAPGSPALEVQSITRDELCNVMGNGGNWTLERDQDQAGPYIFSKNQWIAFDDPTSIDIKAKYSRVRGLAGIALKDLSQDGGTKCKSSILEAAYNGLSRQARAPRGAVLHSLEREILETPGRPLDTVQVSPYRISRVIDVEGNVHVIRKDTRTEFECSRQGYFVHPRSCGRFYRCVKFDQLSDEFSVFEFDCPAGLAFDSRVEVCVWPGSLPHASPCSGSSEIAPVPRQRFVCPNEPGYYADPENCRWFFACLDHGKSPLSAYEFRCPFGLVYDESRLLCEWPWLVPRCGSGYAVGSQVVYGGTGSVALDQYDGLGVLEVTALGGLHGPLVQPVAQIYSNVGHASQGYIAGSGQLSLNAAQSLQNAGLLKGGYVAGAGLQGSGLGLQYSTGNVGGNIGLKTTQTDGLGLGYVHGQDSSSSYQGAEFGVKLQQAGGLGAIKSQAGDTLLAYQGDGYDQHLASGNAASNLQINNIQHGTNLNYQTDSLLTGTGSIDAAAIGNSQGNAGYVGSSFVTGSDAVGVVKTQANAGYLGGSLLTGTGSSDAVGVVKTQANAGYLGGSLLVGSGNIGTAGVVKTQANTGYVSNGGAHLVNGLAENLNYGQQLQIVADNAQEAYDDVQPSFEYHGNIGSNYGSGTRGKINIVKGGYSAVGVATNGIQATNYGENTNIITHVTQSPVSVATVSSVPIVTAVPVPAIKAASGFQSYNGGVVANVPELQYKVHGNLAASRGNTGFTNISNSFINVVSSTPSTILAKDGYHYSKPTVAFIEEPLRSTISTGTLVQQNVASVQPIVTTYQKPFVVSTTQTPLVAEKVNLQPVVTTYQKPVSTSFVQHVQPVVTFGKTVVSTPSPIIQENINVQPIVTTYQKPAVVSTVQTPLVEQIHIQQPVVSTYNVQKQDASFVGYDYPKPVVKFEETPVQTTGGSFSYQNVDLLQKTRGYTYNKPSVAFEEVPLKTVNQAAVVSTVTHSASSTPKPLTVVEQVQPVVQVQPTIQTVQPIIQQQPVISVSKQEIVQPQLEITSYNVPSSTVKPVVFQQSPQVYVSSTPATVQPVVQQQGAVSFTNFQKHYTVEPQLQVTSYNVPSSTVKPVVVQQTPQVYVSSTPATVQQNAVSFTNFQNHEINQAQIDFGTYNVPSSTIRPIVTPVVQQKIAQPAIVSSFSISSNNEGYRYEKPSVTFEEKPSVVTYQQPIVQKTVITSQPAISTYNYQTPVKVKPAVNTYTYKNVLQSTVNQGYVYDKPAVAFEEVPASVTRFNYEQKPVVSSYNYVAPSTVKPAVYLQKEAPVVTSYTYTAPSTVKPAVFVQQPVVQKVAPVATSYTYTAPSTVKPAVIVQEPAVSTYIDSSTPKSAVFLQRQPVVSTYIESSTPKSAVFLQKQPAVVSSYSYTAPSTIKPALIGESVISYTPKPVVTKKQPAVVSSYSFSAQPAKTVEFAGYDYPKPAVSFVEAPTPVVATYENREPVEEVPFVAKKAYVTGGQAGSYQYTQQFNAVNLEQKPVVVESYQAPIQPVVSTTPVYEYRVPEVTNKVVISTTPRYEYQQEQYEVPQVANKVLVSTTPRYEYQQQQQYRVPQVTNKVVVSTTPRYEYEQQQYSVDSGYVYDKPAVQFEERPLVVQNYQAPVVSKTANSGSYYIENRPQIFQKVVTSTARPIVDYTYVQSTPKPTFSSTINSIITKQPFTFYDSRIGSTVRPVTYSTSLPVVETVTTSRPISKFSFSSFDDQYQVSKTVDDYVAPVQVTAPRVRVNAIPSVVTTSRPIAKYSFSSLDTEYQQNDNFGQVVENYVAPIEVSTPSRDYLPVEVSTSVPTESYLAPISVTTSAPEIITPAREYLPVRTRVKVTTSAPEIIAPSREYLPVRTRVRVTTPVSTDLSSDDDLKLVLNRKPVKIVKVARPKTIVKVNDFHPLLSAKLGAQCTCVSNSVKLRKKPIRIVVDDDDDDDGYVVDDSNEGVIVENYQYEPQKIVEITPTPEVYIKSTTNEIIEPSSTPAYSVRRRVRVRPVTSTVSPVTQAAELFVNNVVTPIADLSEGVVVNAVTDDLALAKEIPDNKVSLQSGKFDRYGPGGLRSRNEKLQGTIDCQRAGLFRHPTQCNKFYACRWDCTKNRYTLHVFNCPVHLTFDNNLGACNWPSQGPACLENTLLPSD</sequence>
<organism evidence="6 7">
    <name type="scientific">Zophobas morio</name>
    <dbReference type="NCBI Taxonomy" id="2755281"/>
    <lineage>
        <taxon>Eukaryota</taxon>
        <taxon>Metazoa</taxon>
        <taxon>Ecdysozoa</taxon>
        <taxon>Arthropoda</taxon>
        <taxon>Hexapoda</taxon>
        <taxon>Insecta</taxon>
        <taxon>Pterygota</taxon>
        <taxon>Neoptera</taxon>
        <taxon>Endopterygota</taxon>
        <taxon>Coleoptera</taxon>
        <taxon>Polyphaga</taxon>
        <taxon>Cucujiformia</taxon>
        <taxon>Tenebrionidae</taxon>
        <taxon>Zophobas</taxon>
    </lineage>
</organism>
<dbReference type="EMBL" id="JALNTZ010000007">
    <property type="protein sequence ID" value="KAJ3645929.1"/>
    <property type="molecule type" value="Genomic_DNA"/>
</dbReference>
<dbReference type="GO" id="GO:0005975">
    <property type="term" value="P:carbohydrate metabolic process"/>
    <property type="evidence" value="ECO:0007669"/>
    <property type="project" value="InterPro"/>
</dbReference>
<evidence type="ECO:0000259" key="5">
    <source>
        <dbReference type="PROSITE" id="PS51910"/>
    </source>
</evidence>
<comment type="caution">
    <text evidence="6">The sequence shown here is derived from an EMBL/GenBank/DDBJ whole genome shotgun (WGS) entry which is preliminary data.</text>
</comment>
<evidence type="ECO:0000256" key="2">
    <source>
        <dbReference type="ARBA" id="ARBA00022669"/>
    </source>
</evidence>
<dbReference type="PANTHER" id="PTHR11177:SF235">
    <property type="entry name" value="CHITINASE-LIKE PROTEIN IDGF1-RELATED"/>
    <property type="match status" value="1"/>
</dbReference>
<evidence type="ECO:0000256" key="1">
    <source>
        <dbReference type="ARBA" id="ARBA00009121"/>
    </source>
</evidence>
<feature type="domain" description="GH18" evidence="5">
    <location>
        <begin position="1"/>
        <end position="314"/>
    </location>
</feature>
<dbReference type="InterPro" id="IPR036508">
    <property type="entry name" value="Chitin-bd_dom_sf"/>
</dbReference>
<dbReference type="Gene3D" id="3.10.50.10">
    <property type="match status" value="1"/>
</dbReference>
<dbReference type="InterPro" id="IPR002557">
    <property type="entry name" value="Chitin-bd_dom"/>
</dbReference>
<accession>A0AA38I3C9</accession>
<gene>
    <name evidence="6" type="ORF">Zmor_023548</name>
</gene>
<feature type="domain" description="Chitin-binding type-2" evidence="4">
    <location>
        <begin position="444"/>
        <end position="505"/>
    </location>
</feature>
<dbReference type="InterPro" id="IPR029070">
    <property type="entry name" value="Chitinase_insertion_sf"/>
</dbReference>
<dbReference type="Pfam" id="PF00704">
    <property type="entry name" value="Glyco_hydro_18"/>
    <property type="match status" value="1"/>
</dbReference>
<keyword evidence="7" id="KW-1185">Reference proteome</keyword>
<protein>
    <submittedName>
        <fullName evidence="6">Uncharacterized protein</fullName>
    </submittedName>
</protein>
<dbReference type="Gene3D" id="2.170.140.10">
    <property type="entry name" value="Chitin binding domain"/>
    <property type="match status" value="3"/>
</dbReference>
<dbReference type="GO" id="GO:0004568">
    <property type="term" value="F:chitinase activity"/>
    <property type="evidence" value="ECO:0007669"/>
    <property type="project" value="TreeGrafter"/>
</dbReference>
<feature type="chain" id="PRO_5041379016" evidence="3">
    <location>
        <begin position="19"/>
        <end position="2353"/>
    </location>
</feature>
<dbReference type="SMART" id="SM00494">
    <property type="entry name" value="ChtBD2"/>
    <property type="match status" value="3"/>
</dbReference>
<dbReference type="SUPFAM" id="SSF51445">
    <property type="entry name" value="(Trans)glycosidases"/>
    <property type="match status" value="1"/>
</dbReference>
<keyword evidence="2" id="KW-0147">Chitin-binding</keyword>
<dbReference type="Proteomes" id="UP001168821">
    <property type="component" value="Unassembled WGS sequence"/>
</dbReference>
<dbReference type="InterPro" id="IPR001223">
    <property type="entry name" value="Glyco_hydro18_cat"/>
</dbReference>
<feature type="domain" description="Chitin-binding type-2" evidence="4">
    <location>
        <begin position="368"/>
        <end position="433"/>
    </location>
</feature>
<feature type="signal peptide" evidence="3">
    <location>
        <begin position="1"/>
        <end position="18"/>
    </location>
</feature>
<dbReference type="InterPro" id="IPR017853">
    <property type="entry name" value="GH"/>
</dbReference>
<evidence type="ECO:0000259" key="4">
    <source>
        <dbReference type="PROSITE" id="PS50940"/>
    </source>
</evidence>
<dbReference type="InterPro" id="IPR011583">
    <property type="entry name" value="Chitinase_II/V-like_cat"/>
</dbReference>
<proteinExistence type="inferred from homology"/>
<name>A0AA38I3C9_9CUCU</name>
<comment type="similarity">
    <text evidence="1">Belongs to the glycosyl hydrolase 18 family. Chitinase class II subfamily.</text>
</comment>
<evidence type="ECO:0000256" key="3">
    <source>
        <dbReference type="SAM" id="SignalP"/>
    </source>
</evidence>
<keyword evidence="3" id="KW-0732">Signal</keyword>
<dbReference type="InterPro" id="IPR050314">
    <property type="entry name" value="Glycosyl_Hydrlase_18"/>
</dbReference>
<dbReference type="GO" id="GO:0008061">
    <property type="term" value="F:chitin binding"/>
    <property type="evidence" value="ECO:0007669"/>
    <property type="project" value="UniProtKB-KW"/>
</dbReference>
<dbReference type="PROSITE" id="PS51910">
    <property type="entry name" value="GH18_2"/>
    <property type="match status" value="1"/>
</dbReference>
<dbReference type="Gene3D" id="3.20.20.80">
    <property type="entry name" value="Glycosidases"/>
    <property type="match status" value="1"/>
</dbReference>
<dbReference type="Pfam" id="PF01607">
    <property type="entry name" value="CBM_14"/>
    <property type="match status" value="3"/>
</dbReference>
<dbReference type="GO" id="GO:0005576">
    <property type="term" value="C:extracellular region"/>
    <property type="evidence" value="ECO:0007669"/>
    <property type="project" value="InterPro"/>
</dbReference>
<dbReference type="PANTHER" id="PTHR11177">
    <property type="entry name" value="CHITINASE"/>
    <property type="match status" value="1"/>
</dbReference>